<comment type="caution">
    <text evidence="2">The sequence shown here is derived from an EMBL/GenBank/DDBJ whole genome shotgun (WGS) entry which is preliminary data.</text>
</comment>
<reference evidence="2 3" key="1">
    <citation type="submission" date="2019-03" db="EMBL/GenBank/DDBJ databases">
        <title>Single cell metagenomics reveals metabolic interactions within the superorganism composed of flagellate Streblomastix strix and complex community of Bacteroidetes bacteria on its surface.</title>
        <authorList>
            <person name="Treitli S.C."/>
            <person name="Kolisko M."/>
            <person name="Husnik F."/>
            <person name="Keeling P."/>
            <person name="Hampl V."/>
        </authorList>
    </citation>
    <scope>NUCLEOTIDE SEQUENCE [LARGE SCALE GENOMIC DNA]</scope>
    <source>
        <strain evidence="2">ST1C</strain>
    </source>
</reference>
<dbReference type="AlphaFoldDB" id="A0A5J4TSE5"/>
<sequence length="56" mass="6141">FEGRVIVAESDELIDCLIRPNDPFCVNEKEDQTGIVRAAFCLIAVALILPALTPLQ</sequence>
<evidence type="ECO:0000313" key="3">
    <source>
        <dbReference type="Proteomes" id="UP000324800"/>
    </source>
</evidence>
<keyword evidence="1" id="KW-0472">Membrane</keyword>
<accession>A0A5J4TSE5</accession>
<keyword evidence="1" id="KW-0812">Transmembrane</keyword>
<feature type="transmembrane region" description="Helical" evidence="1">
    <location>
        <begin position="34"/>
        <end position="52"/>
    </location>
</feature>
<evidence type="ECO:0000256" key="1">
    <source>
        <dbReference type="SAM" id="Phobius"/>
    </source>
</evidence>
<dbReference type="EMBL" id="SNRW01025495">
    <property type="protein sequence ID" value="KAA6361476.1"/>
    <property type="molecule type" value="Genomic_DNA"/>
</dbReference>
<organism evidence="2 3">
    <name type="scientific">Streblomastix strix</name>
    <dbReference type="NCBI Taxonomy" id="222440"/>
    <lineage>
        <taxon>Eukaryota</taxon>
        <taxon>Metamonada</taxon>
        <taxon>Preaxostyla</taxon>
        <taxon>Oxymonadida</taxon>
        <taxon>Streblomastigidae</taxon>
        <taxon>Streblomastix</taxon>
    </lineage>
</organism>
<gene>
    <name evidence="2" type="ORF">EZS28_042996</name>
</gene>
<feature type="non-terminal residue" evidence="2">
    <location>
        <position position="1"/>
    </location>
</feature>
<dbReference type="Proteomes" id="UP000324800">
    <property type="component" value="Unassembled WGS sequence"/>
</dbReference>
<protein>
    <submittedName>
        <fullName evidence="2">Uncharacterized protein</fullName>
    </submittedName>
</protein>
<proteinExistence type="predicted"/>
<evidence type="ECO:0000313" key="2">
    <source>
        <dbReference type="EMBL" id="KAA6361476.1"/>
    </source>
</evidence>
<name>A0A5J4TSE5_9EUKA</name>
<keyword evidence="1" id="KW-1133">Transmembrane helix</keyword>